<reference evidence="1 2" key="1">
    <citation type="submission" date="2015-07" db="EMBL/GenBank/DDBJ databases">
        <title>Comparative genomics of the Sigatoka disease complex on banana suggests a link between parallel evolutionary changes in Pseudocercospora fijiensis and Pseudocercospora eumusae and increased virulence on the banana host.</title>
        <authorList>
            <person name="Chang T.-C."/>
            <person name="Salvucci A."/>
            <person name="Crous P.W."/>
            <person name="Stergiopoulos I."/>
        </authorList>
    </citation>
    <scope>NUCLEOTIDE SEQUENCE [LARGE SCALE GENOMIC DNA]</scope>
    <source>
        <strain evidence="1 2">CBS 114824</strain>
    </source>
</reference>
<evidence type="ECO:0000313" key="1">
    <source>
        <dbReference type="EMBL" id="KXS96520.1"/>
    </source>
</evidence>
<proteinExistence type="predicted"/>
<dbReference type="EMBL" id="LFZN01000172">
    <property type="protein sequence ID" value="KXS96520.1"/>
    <property type="molecule type" value="Genomic_DNA"/>
</dbReference>
<accession>A0A139H221</accession>
<evidence type="ECO:0000313" key="2">
    <source>
        <dbReference type="Proteomes" id="UP000070133"/>
    </source>
</evidence>
<dbReference type="Proteomes" id="UP000070133">
    <property type="component" value="Unassembled WGS sequence"/>
</dbReference>
<keyword evidence="2" id="KW-1185">Reference proteome</keyword>
<sequence length="120" mass="13924">MNAFLKLAGMRFASGCDAVDSEYEQPGRFIFYASDFKNGKPSLDLIRFRKYMGDKVRTLIYSGADFLSLRSALNKLLEMFPTVEEVVLLNATRKQLYLAEKIFDDRRYIPYCQYCSEELS</sequence>
<name>A0A139H221_9PEZI</name>
<protein>
    <submittedName>
        <fullName evidence="1">Uncharacterized protein</fullName>
    </submittedName>
</protein>
<comment type="caution">
    <text evidence="1">The sequence shown here is derived from an EMBL/GenBank/DDBJ whole genome shotgun (WGS) entry which is preliminary data.</text>
</comment>
<organism evidence="1 2">
    <name type="scientific">Pseudocercospora eumusae</name>
    <dbReference type="NCBI Taxonomy" id="321146"/>
    <lineage>
        <taxon>Eukaryota</taxon>
        <taxon>Fungi</taxon>
        <taxon>Dikarya</taxon>
        <taxon>Ascomycota</taxon>
        <taxon>Pezizomycotina</taxon>
        <taxon>Dothideomycetes</taxon>
        <taxon>Dothideomycetidae</taxon>
        <taxon>Mycosphaerellales</taxon>
        <taxon>Mycosphaerellaceae</taxon>
        <taxon>Pseudocercospora</taxon>
    </lineage>
</organism>
<gene>
    <name evidence="1" type="ORF">AC578_5845</name>
</gene>
<dbReference type="AlphaFoldDB" id="A0A139H221"/>